<dbReference type="PROSITE" id="PS50977">
    <property type="entry name" value="HTH_TETR_2"/>
    <property type="match status" value="1"/>
</dbReference>
<feature type="DNA-binding region" description="H-T-H motif" evidence="2">
    <location>
        <begin position="41"/>
        <end position="60"/>
    </location>
</feature>
<proteinExistence type="predicted"/>
<organism evidence="4 5">
    <name type="scientific">Gordonia pseudamarae</name>
    <dbReference type="NCBI Taxonomy" id="2831662"/>
    <lineage>
        <taxon>Bacteria</taxon>
        <taxon>Bacillati</taxon>
        <taxon>Actinomycetota</taxon>
        <taxon>Actinomycetes</taxon>
        <taxon>Mycobacteriales</taxon>
        <taxon>Gordoniaceae</taxon>
        <taxon>Gordonia</taxon>
    </lineage>
</organism>
<name>A0ABX6ICI8_9ACTN</name>
<dbReference type="Gene3D" id="1.10.357.10">
    <property type="entry name" value="Tetracycline Repressor, domain 2"/>
    <property type="match status" value="1"/>
</dbReference>
<protein>
    <submittedName>
        <fullName evidence="4">TetR family transcriptional regulator</fullName>
    </submittedName>
</protein>
<gene>
    <name evidence="4" type="ORF">GII31_00715</name>
</gene>
<sequence>MYICTDRRGASVVVRDREGRRQRIVEAAAELMCGGHSGKLTHRMVAEKAGVPLGSTTYYFDTLDDLNTAAIEYLTAKVEHDLADLADELAHGDHSPAGLAAYFDTYLQDTDNVATETAIYTAGLQRPELRELSRTWFNGLVDILTPYTGPQAATMLAVFADGAILYAALHDRRLPVSWIEHLVRIISEGDHR</sequence>
<dbReference type="InterPro" id="IPR001647">
    <property type="entry name" value="HTH_TetR"/>
</dbReference>
<evidence type="ECO:0000256" key="1">
    <source>
        <dbReference type="ARBA" id="ARBA00023125"/>
    </source>
</evidence>
<evidence type="ECO:0000313" key="4">
    <source>
        <dbReference type="EMBL" id="QHN33648.1"/>
    </source>
</evidence>
<dbReference type="Proteomes" id="UP001059836">
    <property type="component" value="Chromosome"/>
</dbReference>
<dbReference type="SUPFAM" id="SSF46689">
    <property type="entry name" value="Homeodomain-like"/>
    <property type="match status" value="1"/>
</dbReference>
<reference evidence="4" key="1">
    <citation type="journal article" date="2021" name="Nat. Microbiol.">
        <title>Cocultivation of an ultrasmall environmental parasitic bacterium with lytic ability against bacteria associated with wastewater foams.</title>
        <authorList>
            <person name="Batinovic S."/>
            <person name="Rose J.J.A."/>
            <person name="Ratcliffe J."/>
            <person name="Seviour R.J."/>
            <person name="Petrovski S."/>
        </authorList>
    </citation>
    <scope>NUCLEOTIDE SEQUENCE</scope>
    <source>
        <strain evidence="4">CON9</strain>
    </source>
</reference>
<evidence type="ECO:0000256" key="2">
    <source>
        <dbReference type="PROSITE-ProRule" id="PRU00335"/>
    </source>
</evidence>
<dbReference type="EMBL" id="CP045809">
    <property type="protein sequence ID" value="QHN33648.1"/>
    <property type="molecule type" value="Genomic_DNA"/>
</dbReference>
<dbReference type="InterPro" id="IPR009057">
    <property type="entry name" value="Homeodomain-like_sf"/>
</dbReference>
<keyword evidence="5" id="KW-1185">Reference proteome</keyword>
<keyword evidence="1 2" id="KW-0238">DNA-binding</keyword>
<feature type="domain" description="HTH tetR-type" evidence="3">
    <location>
        <begin position="18"/>
        <end position="78"/>
    </location>
</feature>
<evidence type="ECO:0000313" key="5">
    <source>
        <dbReference type="Proteomes" id="UP001059836"/>
    </source>
</evidence>
<accession>A0ABX6ICI8</accession>
<evidence type="ECO:0000259" key="3">
    <source>
        <dbReference type="PROSITE" id="PS50977"/>
    </source>
</evidence>